<protein>
    <submittedName>
        <fullName evidence="1">Uncharacterized protein</fullName>
    </submittedName>
</protein>
<dbReference type="InParanoid" id="A0A3N7FE22"/>
<dbReference type="AlphaFoldDB" id="A0A3N7FE22"/>
<dbReference type="Proteomes" id="UP000006729">
    <property type="component" value="Chromosome 8"/>
</dbReference>
<evidence type="ECO:0000313" key="2">
    <source>
        <dbReference type="Proteomes" id="UP000006729"/>
    </source>
</evidence>
<keyword evidence="2" id="KW-1185">Reference proteome</keyword>
<dbReference type="EMBL" id="CM009297">
    <property type="protein sequence ID" value="RQO94547.1"/>
    <property type="molecule type" value="Genomic_DNA"/>
</dbReference>
<accession>A0A3N7FE22</accession>
<proteinExistence type="predicted"/>
<evidence type="ECO:0000313" key="1">
    <source>
        <dbReference type="EMBL" id="RQO94547.1"/>
    </source>
</evidence>
<gene>
    <name evidence="1" type="ORF">POPTR_008G116100</name>
</gene>
<reference evidence="1 2" key="1">
    <citation type="journal article" date="2006" name="Science">
        <title>The genome of black cottonwood, Populus trichocarpa (Torr. &amp; Gray).</title>
        <authorList>
            <person name="Tuskan G.A."/>
            <person name="Difazio S."/>
            <person name="Jansson S."/>
            <person name="Bohlmann J."/>
            <person name="Grigoriev I."/>
            <person name="Hellsten U."/>
            <person name="Putnam N."/>
            <person name="Ralph S."/>
            <person name="Rombauts S."/>
            <person name="Salamov A."/>
            <person name="Schein J."/>
            <person name="Sterck L."/>
            <person name="Aerts A."/>
            <person name="Bhalerao R.R."/>
            <person name="Bhalerao R.P."/>
            <person name="Blaudez D."/>
            <person name="Boerjan W."/>
            <person name="Brun A."/>
            <person name="Brunner A."/>
            <person name="Busov V."/>
            <person name="Campbell M."/>
            <person name="Carlson J."/>
            <person name="Chalot M."/>
            <person name="Chapman J."/>
            <person name="Chen G.L."/>
            <person name="Cooper D."/>
            <person name="Coutinho P.M."/>
            <person name="Couturier J."/>
            <person name="Covert S."/>
            <person name="Cronk Q."/>
            <person name="Cunningham R."/>
            <person name="Davis J."/>
            <person name="Degroeve S."/>
            <person name="Dejardin A."/>
            <person name="Depamphilis C."/>
            <person name="Detter J."/>
            <person name="Dirks B."/>
            <person name="Dubchak I."/>
            <person name="Duplessis S."/>
            <person name="Ehlting J."/>
            <person name="Ellis B."/>
            <person name="Gendler K."/>
            <person name="Goodstein D."/>
            <person name="Gribskov M."/>
            <person name="Grimwood J."/>
            <person name="Groover A."/>
            <person name="Gunter L."/>
            <person name="Hamberger B."/>
            <person name="Heinze B."/>
            <person name="Helariutta Y."/>
            <person name="Henrissat B."/>
            <person name="Holligan D."/>
            <person name="Holt R."/>
            <person name="Huang W."/>
            <person name="Islam-Faridi N."/>
            <person name="Jones S."/>
            <person name="Jones-Rhoades M."/>
            <person name="Jorgensen R."/>
            <person name="Joshi C."/>
            <person name="Kangasjarvi J."/>
            <person name="Karlsson J."/>
            <person name="Kelleher C."/>
            <person name="Kirkpatrick R."/>
            <person name="Kirst M."/>
            <person name="Kohler A."/>
            <person name="Kalluri U."/>
            <person name="Larimer F."/>
            <person name="Leebens-Mack J."/>
            <person name="Leple J.C."/>
            <person name="Locascio P."/>
            <person name="Lou Y."/>
            <person name="Lucas S."/>
            <person name="Martin F."/>
            <person name="Montanini B."/>
            <person name="Napoli C."/>
            <person name="Nelson D.R."/>
            <person name="Nelson C."/>
            <person name="Nieminen K."/>
            <person name="Nilsson O."/>
            <person name="Pereda V."/>
            <person name="Peter G."/>
            <person name="Philippe R."/>
            <person name="Pilate G."/>
            <person name="Poliakov A."/>
            <person name="Razumovskaya J."/>
            <person name="Richardson P."/>
            <person name="Rinaldi C."/>
            <person name="Ritland K."/>
            <person name="Rouze P."/>
            <person name="Ryaboy D."/>
            <person name="Schmutz J."/>
            <person name="Schrader J."/>
            <person name="Segerman B."/>
            <person name="Shin H."/>
            <person name="Siddiqui A."/>
            <person name="Sterky F."/>
            <person name="Terry A."/>
            <person name="Tsai C.J."/>
            <person name="Uberbacher E."/>
            <person name="Unneberg P."/>
            <person name="Vahala J."/>
            <person name="Wall K."/>
            <person name="Wessler S."/>
            <person name="Yang G."/>
            <person name="Yin T."/>
            <person name="Douglas C."/>
            <person name="Marra M."/>
            <person name="Sandberg G."/>
            <person name="Van de Peer Y."/>
            <person name="Rokhsar D."/>
        </authorList>
    </citation>
    <scope>NUCLEOTIDE SEQUENCE [LARGE SCALE GENOMIC DNA]</scope>
    <source>
        <strain evidence="2">cv. Nisqually</strain>
    </source>
</reference>
<name>A0A3N7FE22_POPTR</name>
<sequence>MVYVEKREWIYCGLVPGGVTFPFCCRMLVQREKRGGWVEITQGGEGQALDNKEMVAERRMDICIKLYSN</sequence>
<organism evidence="1 2">
    <name type="scientific">Populus trichocarpa</name>
    <name type="common">Western balsam poplar</name>
    <name type="synonym">Populus balsamifera subsp. trichocarpa</name>
    <dbReference type="NCBI Taxonomy" id="3694"/>
    <lineage>
        <taxon>Eukaryota</taxon>
        <taxon>Viridiplantae</taxon>
        <taxon>Streptophyta</taxon>
        <taxon>Embryophyta</taxon>
        <taxon>Tracheophyta</taxon>
        <taxon>Spermatophyta</taxon>
        <taxon>Magnoliopsida</taxon>
        <taxon>eudicotyledons</taxon>
        <taxon>Gunneridae</taxon>
        <taxon>Pentapetalae</taxon>
        <taxon>rosids</taxon>
        <taxon>fabids</taxon>
        <taxon>Malpighiales</taxon>
        <taxon>Salicaceae</taxon>
        <taxon>Saliceae</taxon>
        <taxon>Populus</taxon>
    </lineage>
</organism>